<dbReference type="Proteomes" id="UP000283090">
    <property type="component" value="Unassembled WGS sequence"/>
</dbReference>
<evidence type="ECO:0000313" key="4">
    <source>
        <dbReference type="Proteomes" id="UP000283090"/>
    </source>
</evidence>
<dbReference type="RefSeq" id="XP_067485982.1">
    <property type="nucleotide sequence ID" value="XM_067638054.1"/>
</dbReference>
<organism evidence="3 4">
    <name type="scientific">Arthrobotrys flagrans</name>
    <name type="common">Nematode-trapping fungus</name>
    <name type="synonym">Trichothecium flagrans</name>
    <dbReference type="NCBI Taxonomy" id="97331"/>
    <lineage>
        <taxon>Eukaryota</taxon>
        <taxon>Fungi</taxon>
        <taxon>Dikarya</taxon>
        <taxon>Ascomycota</taxon>
        <taxon>Pezizomycotina</taxon>
        <taxon>Orbiliomycetes</taxon>
        <taxon>Orbiliales</taxon>
        <taxon>Orbiliaceae</taxon>
        <taxon>Arthrobotrys</taxon>
    </lineage>
</organism>
<dbReference type="SUPFAM" id="SSF53474">
    <property type="entry name" value="alpha/beta-Hydrolases"/>
    <property type="match status" value="1"/>
</dbReference>
<evidence type="ECO:0000259" key="2">
    <source>
        <dbReference type="Pfam" id="PF07859"/>
    </source>
</evidence>
<dbReference type="Gene3D" id="3.40.50.1820">
    <property type="entry name" value="alpha/beta hydrolase"/>
    <property type="match status" value="1"/>
</dbReference>
<dbReference type="InterPro" id="IPR029058">
    <property type="entry name" value="AB_hydrolase_fold"/>
</dbReference>
<feature type="domain" description="Alpha/beta hydrolase fold-3" evidence="2">
    <location>
        <begin position="92"/>
        <end position="300"/>
    </location>
</feature>
<protein>
    <recommendedName>
        <fullName evidence="2">Alpha/beta hydrolase fold-3 domain-containing protein</fullName>
    </recommendedName>
</protein>
<dbReference type="GeneID" id="93590646"/>
<proteinExistence type="predicted"/>
<dbReference type="Pfam" id="PF07859">
    <property type="entry name" value="Abhydrolase_3"/>
    <property type="match status" value="1"/>
</dbReference>
<keyword evidence="4" id="KW-1185">Reference proteome</keyword>
<dbReference type="InterPro" id="IPR013094">
    <property type="entry name" value="AB_hydrolase_3"/>
</dbReference>
<sequence length="337" mass="37769">MGALISTNLQPFFTLFSLKSIPFDYRWRYFAFTPGFCLINTMKYLPWIFSSAYRTYYIPSTHGGPNIRVIVFEPVYGPFSPAKTKPRPLHFTVHGGAFMPGIAEQNADLAQRVCKNTGAVTVSVQYRGAPRFMYPAAHDDVNDALAYFLSPEAVQKFNLDLNNVTVSGLSAGANLSLSASMNHVGMIKAALSFCGVVDIRVPPWEKPKPPGFPTSNPIAFLEPVFDSYAGPLRPKHIADPRLNIIIAPASELPRDILFIIPEMDILLREETQLVERLKKETEGSDRRIEAVFYEGELHGFPELPGIVSDPVKCEDAWQRMIEFLRHSNEKGGWKWTA</sequence>
<comment type="caution">
    <text evidence="3">The sequence shown here is derived from an EMBL/GenBank/DDBJ whole genome shotgun (WGS) entry which is preliminary data.</text>
</comment>
<accession>A0A436ZNF8</accession>
<evidence type="ECO:0000313" key="3">
    <source>
        <dbReference type="EMBL" id="RVD80438.1"/>
    </source>
</evidence>
<evidence type="ECO:0000256" key="1">
    <source>
        <dbReference type="ARBA" id="ARBA00022801"/>
    </source>
</evidence>
<dbReference type="GO" id="GO:0016787">
    <property type="term" value="F:hydrolase activity"/>
    <property type="evidence" value="ECO:0007669"/>
    <property type="project" value="UniProtKB-KW"/>
</dbReference>
<dbReference type="PANTHER" id="PTHR48081:SF8">
    <property type="entry name" value="ALPHA_BETA HYDROLASE FOLD-3 DOMAIN-CONTAINING PROTEIN-RELATED"/>
    <property type="match status" value="1"/>
</dbReference>
<dbReference type="EMBL" id="SAEB01000012">
    <property type="protein sequence ID" value="RVD80438.1"/>
    <property type="molecule type" value="Genomic_DNA"/>
</dbReference>
<keyword evidence="1" id="KW-0378">Hydrolase</keyword>
<name>A0A436ZNF8_ARTFL</name>
<dbReference type="InterPro" id="IPR050300">
    <property type="entry name" value="GDXG_lipolytic_enzyme"/>
</dbReference>
<dbReference type="VEuPathDB" id="FungiDB:DFL_008335"/>
<reference evidence="3 4" key="1">
    <citation type="submission" date="2019-01" db="EMBL/GenBank/DDBJ databases">
        <title>Intercellular communication is required for trap formation in the nematode-trapping fungus Duddingtonia flagrans.</title>
        <authorList>
            <person name="Youssar L."/>
            <person name="Wernet V."/>
            <person name="Hensel N."/>
            <person name="Hildebrandt H.-G."/>
            <person name="Fischer R."/>
        </authorList>
    </citation>
    <scope>NUCLEOTIDE SEQUENCE [LARGE SCALE GENOMIC DNA]</scope>
    <source>
        <strain evidence="3 4">CBS H-5679</strain>
    </source>
</reference>
<dbReference type="AlphaFoldDB" id="A0A436ZNF8"/>
<dbReference type="PANTHER" id="PTHR48081">
    <property type="entry name" value="AB HYDROLASE SUPERFAMILY PROTEIN C4A8.06C"/>
    <property type="match status" value="1"/>
</dbReference>
<gene>
    <name evidence="3" type="ORF">DFL_008335</name>
</gene>
<dbReference type="STRING" id="97331.A0A436ZNF8"/>
<dbReference type="OrthoDB" id="408631at2759"/>